<dbReference type="Proteomes" id="UP000058925">
    <property type="component" value="Chromosome"/>
</dbReference>
<dbReference type="RefSeq" id="WP_196817769.1">
    <property type="nucleotide sequence ID" value="NZ_CP012850.1"/>
</dbReference>
<keyword evidence="1" id="KW-0472">Membrane</keyword>
<dbReference type="PANTHER" id="PTHR35368:SF1">
    <property type="entry name" value="HYDROPEROXIDE REDUCTASE"/>
    <property type="match status" value="1"/>
</dbReference>
<evidence type="ECO:0000313" key="2">
    <source>
        <dbReference type="EMBL" id="ALI35261.1"/>
    </source>
</evidence>
<dbReference type="InterPro" id="IPR015946">
    <property type="entry name" value="KH_dom-like_a/b"/>
</dbReference>
<dbReference type="InterPro" id="IPR036102">
    <property type="entry name" value="OsmC/Ohrsf"/>
</dbReference>
<protein>
    <submittedName>
        <fullName evidence="2">OsmC-like protein</fullName>
    </submittedName>
</protein>
<name>A0A654LYC6_9ARCH</name>
<keyword evidence="1" id="KW-0812">Transmembrane</keyword>
<keyword evidence="1" id="KW-1133">Transmembrane helix</keyword>
<accession>A0A654LYC6</accession>
<dbReference type="PANTHER" id="PTHR35368">
    <property type="entry name" value="HYDROPEROXIDE REDUCTASE"/>
    <property type="match status" value="1"/>
</dbReference>
<dbReference type="Pfam" id="PF02566">
    <property type="entry name" value="OsmC"/>
    <property type="match status" value="1"/>
</dbReference>
<keyword evidence="3" id="KW-1185">Reference proteome</keyword>
<evidence type="ECO:0000313" key="3">
    <source>
        <dbReference type="Proteomes" id="UP000058925"/>
    </source>
</evidence>
<dbReference type="OrthoDB" id="133354at2157"/>
<organism evidence="2 3">
    <name type="scientific">Candidatus Nitrosocosmicus oleophilus</name>
    <dbReference type="NCBI Taxonomy" id="1353260"/>
    <lineage>
        <taxon>Archaea</taxon>
        <taxon>Nitrososphaerota</taxon>
        <taxon>Nitrososphaeria</taxon>
        <taxon>Nitrososphaerales</taxon>
        <taxon>Nitrososphaeraceae</taxon>
        <taxon>Candidatus Nitrosocosmicus</taxon>
    </lineage>
</organism>
<gene>
    <name evidence="2" type="ORF">NMY3_01056</name>
</gene>
<dbReference type="GeneID" id="60421168"/>
<proteinExistence type="predicted"/>
<dbReference type="SUPFAM" id="SSF82784">
    <property type="entry name" value="OsmC-like"/>
    <property type="match status" value="1"/>
</dbReference>
<sequence>MSNKVNNIDLDKIQKTIESGHKDSQFLKKPIKLEGEWNFDIQKGYQFKTELAYEKGKEVIEIDSPSFLGGSGNRLGPMGYCVVGITSCFINTFVSILSSHGIKLNKLRINAECNVNFAKTFDISDEPITEGINFEIDVGKNEGEGDNFADDQKLRKLIIMAEERCPAIYSMSHIIKVSAKLK</sequence>
<dbReference type="Gene3D" id="3.30.300.20">
    <property type="match status" value="1"/>
</dbReference>
<evidence type="ECO:0000256" key="1">
    <source>
        <dbReference type="SAM" id="Phobius"/>
    </source>
</evidence>
<dbReference type="EMBL" id="CP012850">
    <property type="protein sequence ID" value="ALI35261.1"/>
    <property type="molecule type" value="Genomic_DNA"/>
</dbReference>
<dbReference type="AlphaFoldDB" id="A0A654LYC6"/>
<reference evidence="3" key="1">
    <citation type="submission" date="2015-10" db="EMBL/GenBank/DDBJ databases">
        <title>Niche specialization of a soil ammonia-oxidizing archaeon, Candidatus Nitrosocosmicus oleophilus.</title>
        <authorList>
            <person name="Jung M.-Y."/>
            <person name="Rhee S.-K."/>
        </authorList>
    </citation>
    <scope>NUCLEOTIDE SEQUENCE [LARGE SCALE GENOMIC DNA]</scope>
    <source>
        <strain evidence="3">MY3</strain>
    </source>
</reference>
<dbReference type="InterPro" id="IPR003718">
    <property type="entry name" value="OsmC/Ohr_fam"/>
</dbReference>
<feature type="transmembrane region" description="Helical" evidence="1">
    <location>
        <begin position="77"/>
        <end position="98"/>
    </location>
</feature>
<dbReference type="InterPro" id="IPR052924">
    <property type="entry name" value="OsmC/Ohr_hydroprdx_reductase"/>
</dbReference>
<dbReference type="KEGG" id="taa:NMY3_01056"/>